<feature type="compositionally biased region" description="Low complexity" evidence="2">
    <location>
        <begin position="61"/>
        <end position="74"/>
    </location>
</feature>
<reference evidence="4" key="1">
    <citation type="submission" date="2021-01" db="EMBL/GenBank/DDBJ databases">
        <authorList>
            <person name="Corre E."/>
            <person name="Pelletier E."/>
            <person name="Niang G."/>
            <person name="Scheremetjew M."/>
            <person name="Finn R."/>
            <person name="Kale V."/>
            <person name="Holt S."/>
            <person name="Cochrane G."/>
            <person name="Meng A."/>
            <person name="Brown T."/>
            <person name="Cohen L."/>
        </authorList>
    </citation>
    <scope>NUCLEOTIDE SEQUENCE</scope>
    <source>
        <strain evidence="4">GSO104</strain>
    </source>
</reference>
<feature type="domain" description="FAD dependent oxidoreductase" evidence="3">
    <location>
        <begin position="95"/>
        <end position="299"/>
    </location>
</feature>
<gene>
    <name evidence="4" type="ORF">DBRI00130_LOCUS33017</name>
</gene>
<dbReference type="InterPro" id="IPR036188">
    <property type="entry name" value="FAD/NAD-bd_sf"/>
</dbReference>
<dbReference type="AlphaFoldDB" id="A0A7S4SD07"/>
<dbReference type="PANTHER" id="PTHR13847">
    <property type="entry name" value="SARCOSINE DEHYDROGENASE-RELATED"/>
    <property type="match status" value="1"/>
</dbReference>
<dbReference type="EMBL" id="HBNS01042472">
    <property type="protein sequence ID" value="CAE4641527.1"/>
    <property type="molecule type" value="Transcribed_RNA"/>
</dbReference>
<name>A0A7S4SD07_9STRA</name>
<dbReference type="SUPFAM" id="SSF51905">
    <property type="entry name" value="FAD/NAD(P)-binding domain"/>
    <property type="match status" value="1"/>
</dbReference>
<dbReference type="Gene3D" id="3.30.9.10">
    <property type="entry name" value="D-Amino Acid Oxidase, subunit A, domain 2"/>
    <property type="match status" value="1"/>
</dbReference>
<evidence type="ECO:0000259" key="3">
    <source>
        <dbReference type="Pfam" id="PF01266"/>
    </source>
</evidence>
<feature type="region of interest" description="Disordered" evidence="2">
    <location>
        <begin position="61"/>
        <end position="90"/>
    </location>
</feature>
<proteinExistence type="predicted"/>
<evidence type="ECO:0000256" key="2">
    <source>
        <dbReference type="SAM" id="MobiDB-lite"/>
    </source>
</evidence>
<dbReference type="InterPro" id="IPR006076">
    <property type="entry name" value="FAD-dep_OxRdtase"/>
</dbReference>
<dbReference type="GO" id="GO:0016491">
    <property type="term" value="F:oxidoreductase activity"/>
    <property type="evidence" value="ECO:0007669"/>
    <property type="project" value="UniProtKB-KW"/>
</dbReference>
<keyword evidence="1" id="KW-0560">Oxidoreductase</keyword>
<accession>A0A7S4SD07</accession>
<dbReference type="Pfam" id="PF01266">
    <property type="entry name" value="DAO"/>
    <property type="match status" value="1"/>
</dbReference>
<protein>
    <recommendedName>
        <fullName evidence="3">FAD dependent oxidoreductase domain-containing protein</fullName>
    </recommendedName>
</protein>
<evidence type="ECO:0000313" key="4">
    <source>
        <dbReference type="EMBL" id="CAE4641527.1"/>
    </source>
</evidence>
<dbReference type="PANTHER" id="PTHR13847:SF289">
    <property type="entry name" value="GLYCINE OXIDASE"/>
    <property type="match status" value="1"/>
</dbReference>
<evidence type="ECO:0000256" key="1">
    <source>
        <dbReference type="ARBA" id="ARBA00023002"/>
    </source>
</evidence>
<dbReference type="GO" id="GO:0005737">
    <property type="term" value="C:cytoplasm"/>
    <property type="evidence" value="ECO:0007669"/>
    <property type="project" value="TreeGrafter"/>
</dbReference>
<dbReference type="Gene3D" id="3.50.50.60">
    <property type="entry name" value="FAD/NAD(P)-binding domain"/>
    <property type="match status" value="1"/>
</dbReference>
<organism evidence="4">
    <name type="scientific">Ditylum brightwellii</name>
    <dbReference type="NCBI Taxonomy" id="49249"/>
    <lineage>
        <taxon>Eukaryota</taxon>
        <taxon>Sar</taxon>
        <taxon>Stramenopiles</taxon>
        <taxon>Ochrophyta</taxon>
        <taxon>Bacillariophyta</taxon>
        <taxon>Mediophyceae</taxon>
        <taxon>Lithodesmiophycidae</taxon>
        <taxon>Lithodesmiales</taxon>
        <taxon>Lithodesmiaceae</taxon>
        <taxon>Ditylum</taxon>
    </lineage>
</organism>
<sequence length="334" mass="36012">MVSSFSGILSSSSLSSSFLRTKQNKWRHYMSSYYNQEEEEEESNLGGGVFFDGPTDFIRSSSSMTRASSSTTPTEETFAPQNPSPPPIPTSIPKDVVIIGAGLAGLSTALHLARTSTHHITILDGQKLNDQVEGKTTAGSFAAAGMLAPHSERLPTGPLLDLCLKSRDMYSDFVSAVEDMAQKSGAEGFPFLYKSPNGDDDDNKTPWDVGYISSGGFLAPAFAGDVVATWAPPPSSNAIWLDKNQVRELEPRLHGDVVGGWWFPEDASVDARKLTCSLRAACVGMGVQFLCGEECGGLVKSLELGGELNFKKSLVCPAWISSIFVRICTYIYII</sequence>